<keyword evidence="9 12" id="KW-0472">Membrane</keyword>
<comment type="similarity">
    <text evidence="3">Belongs to the emb family.</text>
</comment>
<evidence type="ECO:0000256" key="8">
    <source>
        <dbReference type="ARBA" id="ARBA00022989"/>
    </source>
</evidence>
<evidence type="ECO:0000256" key="9">
    <source>
        <dbReference type="ARBA" id="ARBA00023136"/>
    </source>
</evidence>
<dbReference type="Gene3D" id="2.60.120.610">
    <property type="entry name" value="arabinofuranosyltransferase like domain"/>
    <property type="match status" value="1"/>
</dbReference>
<dbReference type="Gene3D" id="2.60.120.940">
    <property type="entry name" value="EmbC, C-terminal domain, subdomain 2"/>
    <property type="match status" value="1"/>
</dbReference>
<dbReference type="AlphaFoldDB" id="A0A9X3LY93"/>
<feature type="transmembrane region" description="Helical" evidence="12">
    <location>
        <begin position="220"/>
        <end position="239"/>
    </location>
</feature>
<evidence type="ECO:0000256" key="12">
    <source>
        <dbReference type="SAM" id="Phobius"/>
    </source>
</evidence>
<evidence type="ECO:0000259" key="14">
    <source>
        <dbReference type="Pfam" id="PF14896"/>
    </source>
</evidence>
<dbReference type="InterPro" id="IPR040920">
    <property type="entry name" value="Arabino_trans_N"/>
</dbReference>
<evidence type="ECO:0000313" key="16">
    <source>
        <dbReference type="EMBL" id="MCZ9296295.1"/>
    </source>
</evidence>
<accession>A0A9X3LY93</accession>
<dbReference type="Pfam" id="PF17689">
    <property type="entry name" value="Arabino_trans_N"/>
    <property type="match status" value="1"/>
</dbReference>
<feature type="transmembrane region" description="Helical" evidence="12">
    <location>
        <begin position="528"/>
        <end position="545"/>
    </location>
</feature>
<feature type="transmembrane region" description="Helical" evidence="12">
    <location>
        <begin position="418"/>
        <end position="439"/>
    </location>
</feature>
<feature type="compositionally biased region" description="Low complexity" evidence="11">
    <location>
        <begin position="822"/>
        <end position="845"/>
    </location>
</feature>
<comment type="subcellular location">
    <subcellularLocation>
        <location evidence="2">Cell membrane</location>
        <topology evidence="2">Multi-pass membrane protein</topology>
    </subcellularLocation>
</comment>
<organism evidence="16 17">
    <name type="scientific">Corynebacterium yonathiae</name>
    <dbReference type="NCBI Taxonomy" id="2913504"/>
    <lineage>
        <taxon>Bacteria</taxon>
        <taxon>Bacillati</taxon>
        <taxon>Actinomycetota</taxon>
        <taxon>Actinomycetes</taxon>
        <taxon>Mycobacteriales</taxon>
        <taxon>Corynebacteriaceae</taxon>
        <taxon>Corynebacterium</taxon>
    </lineage>
</organism>
<evidence type="ECO:0000256" key="2">
    <source>
        <dbReference type="ARBA" id="ARBA00004651"/>
    </source>
</evidence>
<evidence type="ECO:0000313" key="17">
    <source>
        <dbReference type="Proteomes" id="UP001146439"/>
    </source>
</evidence>
<evidence type="ECO:0000259" key="13">
    <source>
        <dbReference type="Pfam" id="PF04602"/>
    </source>
</evidence>
<reference evidence="16" key="1">
    <citation type="submission" date="2022-02" db="EMBL/GenBank/DDBJ databases">
        <title>Corynebacterium sp. from urogenital microbiome.</title>
        <authorList>
            <person name="Cappelli E.A."/>
            <person name="Ribeiro T.G."/>
            <person name="Peixe L."/>
        </authorList>
    </citation>
    <scope>NUCLEOTIDE SEQUENCE</scope>
    <source>
        <strain evidence="16">C21Ua_68</strain>
    </source>
</reference>
<evidence type="ECO:0000256" key="7">
    <source>
        <dbReference type="ARBA" id="ARBA00022692"/>
    </source>
</evidence>
<comment type="function">
    <text evidence="1">Arabinosyl transferase responsible for the polymerization of arabinose into the arabinan of arabinogalactan.</text>
</comment>
<keyword evidence="4" id="KW-1003">Cell membrane</keyword>
<keyword evidence="6" id="KW-0808">Transferase</keyword>
<dbReference type="InterPro" id="IPR042486">
    <property type="entry name" value="Arabino_trans_C_2"/>
</dbReference>
<feature type="transmembrane region" description="Helical" evidence="12">
    <location>
        <begin position="655"/>
        <end position="672"/>
    </location>
</feature>
<evidence type="ECO:0000256" key="5">
    <source>
        <dbReference type="ARBA" id="ARBA00022676"/>
    </source>
</evidence>
<evidence type="ECO:0000256" key="4">
    <source>
        <dbReference type="ARBA" id="ARBA00022475"/>
    </source>
</evidence>
<dbReference type="GO" id="GO:0071766">
    <property type="term" value="P:Actinobacterium-type cell wall biogenesis"/>
    <property type="evidence" value="ECO:0007669"/>
    <property type="project" value="InterPro"/>
</dbReference>
<dbReference type="InterPro" id="IPR032731">
    <property type="entry name" value="Arabino_trans_C"/>
</dbReference>
<feature type="transmembrane region" description="Helical" evidence="12">
    <location>
        <begin position="30"/>
        <end position="49"/>
    </location>
</feature>
<feature type="domain" description="Arabinosyltransferas concanavalin like" evidence="15">
    <location>
        <begin position="52"/>
        <end position="209"/>
    </location>
</feature>
<dbReference type="Proteomes" id="UP001146439">
    <property type="component" value="Unassembled WGS sequence"/>
</dbReference>
<dbReference type="GO" id="GO:0071555">
    <property type="term" value="P:cell wall organization"/>
    <property type="evidence" value="ECO:0007669"/>
    <property type="project" value="UniProtKB-KW"/>
</dbReference>
<evidence type="ECO:0000256" key="10">
    <source>
        <dbReference type="ARBA" id="ARBA00023316"/>
    </source>
</evidence>
<dbReference type="GO" id="GO:0052636">
    <property type="term" value="F:arabinosyltransferase activity"/>
    <property type="evidence" value="ECO:0007669"/>
    <property type="project" value="InterPro"/>
</dbReference>
<dbReference type="InterPro" id="IPR007680">
    <property type="entry name" value="Arabino_trans_central"/>
</dbReference>
<feature type="transmembrane region" description="Helical" evidence="12">
    <location>
        <begin position="364"/>
        <end position="380"/>
    </location>
</feature>
<dbReference type="Pfam" id="PF04602">
    <property type="entry name" value="Arabinose_trans"/>
    <property type="match status" value="1"/>
</dbReference>
<gene>
    <name evidence="16" type="ORF">L8V22_06935</name>
</gene>
<feature type="transmembrane region" description="Helical" evidence="12">
    <location>
        <begin position="583"/>
        <end position="606"/>
    </location>
</feature>
<proteinExistence type="inferred from homology"/>
<evidence type="ECO:0000259" key="15">
    <source>
        <dbReference type="Pfam" id="PF17689"/>
    </source>
</evidence>
<keyword evidence="8 12" id="KW-1133">Transmembrane helix</keyword>
<evidence type="ECO:0000256" key="3">
    <source>
        <dbReference type="ARBA" id="ARBA00008195"/>
    </source>
</evidence>
<dbReference type="GO" id="GO:0005886">
    <property type="term" value="C:plasma membrane"/>
    <property type="evidence" value="ECO:0007669"/>
    <property type="project" value="UniProtKB-SubCell"/>
</dbReference>
<protein>
    <submittedName>
        <fullName evidence="16">Arabinosyltransferase domain-containing protein</fullName>
    </submittedName>
</protein>
<comment type="caution">
    <text evidence="16">The sequence shown here is derived from an EMBL/GenBank/DDBJ whole genome shotgun (WGS) entry which is preliminary data.</text>
</comment>
<feature type="transmembrane region" description="Helical" evidence="12">
    <location>
        <begin position="330"/>
        <end position="352"/>
    </location>
</feature>
<dbReference type="RefSeq" id="WP_238801703.1">
    <property type="nucleotide sequence ID" value="NZ_JAKMUZ010000011.1"/>
</dbReference>
<name>A0A9X3LY93_9CORY</name>
<feature type="transmembrane region" description="Helical" evidence="12">
    <location>
        <begin position="460"/>
        <end position="482"/>
    </location>
</feature>
<feature type="domain" description="Arabinofuranosyltransferase central" evidence="13">
    <location>
        <begin position="213"/>
        <end position="676"/>
    </location>
</feature>
<evidence type="ECO:0000256" key="1">
    <source>
        <dbReference type="ARBA" id="ARBA00003001"/>
    </source>
</evidence>
<evidence type="ECO:0000256" key="6">
    <source>
        <dbReference type="ARBA" id="ARBA00022679"/>
    </source>
</evidence>
<feature type="transmembrane region" description="Helical" evidence="12">
    <location>
        <begin position="260"/>
        <end position="278"/>
    </location>
</feature>
<dbReference type="InterPro" id="IPR027451">
    <property type="entry name" value="EmbABC_dom1"/>
</dbReference>
<feature type="region of interest" description="Disordered" evidence="11">
    <location>
        <begin position="767"/>
        <end position="881"/>
    </location>
</feature>
<feature type="domain" description="Arabinosyltransferase C-terminal" evidence="14">
    <location>
        <begin position="724"/>
        <end position="1148"/>
    </location>
</feature>
<feature type="compositionally biased region" description="Basic and acidic residues" evidence="11">
    <location>
        <begin position="846"/>
        <end position="861"/>
    </location>
</feature>
<feature type="transmembrane region" description="Helical" evidence="12">
    <location>
        <begin position="557"/>
        <end position="577"/>
    </location>
</feature>
<evidence type="ECO:0000256" key="11">
    <source>
        <dbReference type="SAM" id="MobiDB-lite"/>
    </source>
</evidence>
<keyword evidence="5" id="KW-0328">Glycosyltransferase</keyword>
<keyword evidence="7 12" id="KW-0812">Transmembrane</keyword>
<feature type="transmembrane region" description="Helical" evidence="12">
    <location>
        <begin position="705"/>
        <end position="728"/>
    </location>
</feature>
<sequence>MSDSLTTNTAQARPAAAGSRFTAAPAGLRWTAIIAGLIGFLCFVATPLLPVTQTQSSYDWPQHDSVQSINAPLISVAPEDLKATIPISAVDELREGQSMVYGTVPPESKKASNRGLFVRANDKGLSVVSLDEVLLTLNAKEVAKLPQDAKIEISATGDGTTVSVGEHEKTTEEDLRPQVTGVYTEIDDKADVQALLDDGLNVHVDINSRFTSSPTLLKTIAMWLGIAMVVVSLFCLWRIDRLDGRRFGFMPKTWKKVRPLDGVVATILGFWYILGANTSDDGFIFSMSRVFDHATYMANYYRWYGVPEAPFGSPYYDLVAVLSQISTASVFVRLPGLISGLIIWFILSREMLPRFGQLVDGRRVAHWTAALMFLAFWLPYNNGTRPEPIVALGVMFTWASFERAIATRRLLPAAVGTIAATITLAAGPTGLFAVGVFLVSLPHLFRAMAERVPSMGGGALGWLSLIAPFLSAGTAIMVAAFGDQTLSTVLESTRVRSEVGPSLPWYAEYARYSTLFQESVDGSLTRRFAVFTMLFCLVLIVAAFIKDRRVVGAAVGPTQRLLIIVALSMFFLMFTPTKWTHHFGIYAGVAGVIAALGAVVLSQFALRSPRARTFAIAAVVFLLAISFAGWNAWWYVSSFGIPWWDRTVQFKAIEANKVLLAIALIIFAIGVVQSLRHSYRKSQAEEAGALAEFEKNAAAKVSRSAGIMSAPIALACAIVVALSCASFAKATVSQADSYSVGKGNLASLRGNTCALADQTMVETNTNDSFLTPVEGDLGDSLVDEDETHTGFDPNFIPESIEPENQNSASVGAIGDGSDDSSSDNADTATSGADAESGGASDSADSQESKDKQEKNDKKSKETTNTSEGGVRGTQGVNGSTMHLPFNLDYTKVPVLGSYSEEQDSTSEVTTKWYNLPEAKDNTPVLAVAAAGNIYHHDVNGVEQEGMELSLEYGTIDDSGKVTNTGEEELSAVGATPKWRNLRLPLDKLPKDANVVRLVATDDSTDEDDWLAFTPPRVPELDTINNQFSKDTPALLDWAVALQFPCQRTFDHFAGVTEIPEYRILPDSSAQTSLTDFQSFSGGGAMSTAEAVNYSYEIPSYLNNDWARDWGAIEKYELRTDSQGNAPVPAEIDYEDITRSGLWQDSEMKIRPEGEE</sequence>
<dbReference type="Gene3D" id="3.40.190.160">
    <property type="match status" value="1"/>
</dbReference>
<feature type="transmembrane region" description="Helical" evidence="12">
    <location>
        <begin position="613"/>
        <end position="635"/>
    </location>
</feature>
<dbReference type="EMBL" id="JAKMUZ010000011">
    <property type="protein sequence ID" value="MCZ9296295.1"/>
    <property type="molecule type" value="Genomic_DNA"/>
</dbReference>
<dbReference type="Pfam" id="PF14896">
    <property type="entry name" value="Arabino_trans_C"/>
    <property type="match status" value="1"/>
</dbReference>
<keyword evidence="10" id="KW-0961">Cell wall biogenesis/degradation</keyword>